<evidence type="ECO:0000313" key="2">
    <source>
        <dbReference type="EMBL" id="RDL18102.1"/>
    </source>
</evidence>
<dbReference type="InterPro" id="IPR000182">
    <property type="entry name" value="GNAT_dom"/>
</dbReference>
<dbReference type="SUPFAM" id="SSF55729">
    <property type="entry name" value="Acyl-CoA N-acyltransferases (Nat)"/>
    <property type="match status" value="1"/>
</dbReference>
<dbReference type="GO" id="GO:0016747">
    <property type="term" value="F:acyltransferase activity, transferring groups other than amino-acyl groups"/>
    <property type="evidence" value="ECO:0007669"/>
    <property type="project" value="InterPro"/>
</dbReference>
<dbReference type="InterPro" id="IPR016181">
    <property type="entry name" value="Acyl_CoA_acyltransferase"/>
</dbReference>
<gene>
    <name evidence="2" type="ORF">DEU51_110178</name>
</gene>
<dbReference type="CDD" id="cd04301">
    <property type="entry name" value="NAT_SF"/>
    <property type="match status" value="1"/>
</dbReference>
<dbReference type="AlphaFoldDB" id="A0A370SED6"/>
<name>A0A370SED6_PSEJE</name>
<feature type="domain" description="N-acetyltransferase" evidence="1">
    <location>
        <begin position="1"/>
        <end position="141"/>
    </location>
</feature>
<reference evidence="2 3" key="1">
    <citation type="submission" date="2018-07" db="EMBL/GenBank/DDBJ databases">
        <title>Genome sequencing of rice bacterial endophytes.</title>
        <authorList>
            <person name="Venturi V."/>
        </authorList>
    </citation>
    <scope>NUCLEOTIDE SEQUENCE [LARGE SCALE GENOMIC DNA]</scope>
    <source>
        <strain evidence="2 3">E2333</strain>
    </source>
</reference>
<organism evidence="2 3">
    <name type="scientific">Pseudomonas jessenii</name>
    <dbReference type="NCBI Taxonomy" id="77298"/>
    <lineage>
        <taxon>Bacteria</taxon>
        <taxon>Pseudomonadati</taxon>
        <taxon>Pseudomonadota</taxon>
        <taxon>Gammaproteobacteria</taxon>
        <taxon>Pseudomonadales</taxon>
        <taxon>Pseudomonadaceae</taxon>
        <taxon>Pseudomonas</taxon>
    </lineage>
</organism>
<evidence type="ECO:0000313" key="3">
    <source>
        <dbReference type="Proteomes" id="UP000255365"/>
    </source>
</evidence>
<sequence>MNLRIELSHNPTEEQRQAILQPLIAYNDAQTGGSKSEPFALMVRDEHDAILGGLYGRVIFQWMYIELLSVPEQGRGQGVGSELMTMAESMAKEKNCLGIWLDTFSFQAPEFYKKLGFSQFGEIVDYPPGHRRHYFQKRLMG</sequence>
<dbReference type="Pfam" id="PF00583">
    <property type="entry name" value="Acetyltransf_1"/>
    <property type="match status" value="1"/>
</dbReference>
<keyword evidence="2" id="KW-0808">Transferase</keyword>
<dbReference type="Proteomes" id="UP000255365">
    <property type="component" value="Unassembled WGS sequence"/>
</dbReference>
<evidence type="ECO:0000259" key="1">
    <source>
        <dbReference type="PROSITE" id="PS51186"/>
    </source>
</evidence>
<proteinExistence type="predicted"/>
<dbReference type="EMBL" id="QRAV01000010">
    <property type="protein sequence ID" value="RDL18102.1"/>
    <property type="molecule type" value="Genomic_DNA"/>
</dbReference>
<accession>A0A370SED6</accession>
<dbReference type="RefSeq" id="WP_115147403.1">
    <property type="nucleotide sequence ID" value="NZ_QRAV01000010.1"/>
</dbReference>
<dbReference type="PROSITE" id="PS51186">
    <property type="entry name" value="GNAT"/>
    <property type="match status" value="1"/>
</dbReference>
<comment type="caution">
    <text evidence="2">The sequence shown here is derived from an EMBL/GenBank/DDBJ whole genome shotgun (WGS) entry which is preliminary data.</text>
</comment>
<protein>
    <submittedName>
        <fullName evidence="2">Acetyltransferase (GNAT) family protein</fullName>
    </submittedName>
</protein>
<dbReference type="Gene3D" id="3.40.630.30">
    <property type="match status" value="1"/>
</dbReference>